<evidence type="ECO:0000256" key="3">
    <source>
        <dbReference type="ARBA" id="ARBA00023180"/>
    </source>
</evidence>
<dbReference type="InterPro" id="IPR052444">
    <property type="entry name" value="Spz/Toll_ligand-like"/>
</dbReference>
<keyword evidence="1" id="KW-0732">Signal</keyword>
<dbReference type="EMBL" id="LRGB01000868">
    <property type="protein sequence ID" value="KZS15460.1"/>
    <property type="molecule type" value="Genomic_DNA"/>
</dbReference>
<dbReference type="Pfam" id="PF16077">
    <property type="entry name" value="Spaetzle"/>
    <property type="match status" value="1"/>
</dbReference>
<dbReference type="PANTHER" id="PTHR23199">
    <property type="entry name" value="NEUROTROPHIN 1-RELATED"/>
    <property type="match status" value="1"/>
</dbReference>
<evidence type="ECO:0000256" key="1">
    <source>
        <dbReference type="ARBA" id="ARBA00022729"/>
    </source>
</evidence>
<dbReference type="Proteomes" id="UP000076858">
    <property type="component" value="Unassembled WGS sequence"/>
</dbReference>
<proteinExistence type="predicted"/>
<sequence>MNLIIFVTLAIIFAIHSSTSSVWPVRADYSNPSALSHRVARRASSLPYWLRELRNGGRINSAAFLRKHRHTDDIFTDDDAAAAVALEPYIQQASNTGKGIAPNEQDAMFFGADKADKVVVNEAGAMEGAAAIDFGVQDRMKNRFPHHGRRPGCNKTEDVAASETDNSEMADVSSSVDYINQPVWTPVVNESQCQSYGSSQFCEDVTNYPAEAIKEILMSDNGSLLTTFFADNIQPLASSSQPDESMILAQRKPDLSTAVTAHAINTRIKPSVTSATDILPLCDSKTEFLFPKSAKSKDNEMLMIVNQDNISQPITVETCRGENKPCHHAENFPAGFKAVCMQKFVTHHLAAIKNGKIVREAFTFPSCCVCVLKQPFLDSRANIPSAISRRAIMPSSQQRMAAEIDGQRWK</sequence>
<dbReference type="InterPro" id="IPR029034">
    <property type="entry name" value="Cystine-knot_cytokine"/>
</dbReference>
<dbReference type="AlphaFoldDB" id="A0A0P5T7D7"/>
<protein>
    <submittedName>
        <fullName evidence="4">Uncharacterized protein</fullName>
    </submittedName>
</protein>
<dbReference type="GO" id="GO:0021556">
    <property type="term" value="P:central nervous system formation"/>
    <property type="evidence" value="ECO:0007669"/>
    <property type="project" value="TreeGrafter"/>
</dbReference>
<dbReference type="GO" id="GO:0005121">
    <property type="term" value="F:Toll binding"/>
    <property type="evidence" value="ECO:0007669"/>
    <property type="project" value="TreeGrafter"/>
</dbReference>
<dbReference type="InterPro" id="IPR032104">
    <property type="entry name" value="Spaetzle"/>
</dbReference>
<evidence type="ECO:0000313" key="4">
    <source>
        <dbReference type="EMBL" id="KZS15460.1"/>
    </source>
</evidence>
<evidence type="ECO:0000256" key="2">
    <source>
        <dbReference type="ARBA" id="ARBA00023157"/>
    </source>
</evidence>
<organism evidence="4 5">
    <name type="scientific">Daphnia magna</name>
    <dbReference type="NCBI Taxonomy" id="35525"/>
    <lineage>
        <taxon>Eukaryota</taxon>
        <taxon>Metazoa</taxon>
        <taxon>Ecdysozoa</taxon>
        <taxon>Arthropoda</taxon>
        <taxon>Crustacea</taxon>
        <taxon>Branchiopoda</taxon>
        <taxon>Diplostraca</taxon>
        <taxon>Cladocera</taxon>
        <taxon>Anomopoda</taxon>
        <taxon>Daphniidae</taxon>
        <taxon>Daphnia</taxon>
    </lineage>
</organism>
<dbReference type="FunFam" id="2.10.90.10:FF:000056">
    <property type="entry name" value="Protein spaetzle"/>
    <property type="match status" value="1"/>
</dbReference>
<dbReference type="GO" id="GO:0045087">
    <property type="term" value="P:innate immune response"/>
    <property type="evidence" value="ECO:0007669"/>
    <property type="project" value="TreeGrafter"/>
</dbReference>
<dbReference type="GO" id="GO:0005615">
    <property type="term" value="C:extracellular space"/>
    <property type="evidence" value="ECO:0007669"/>
    <property type="project" value="UniProtKB-ARBA"/>
</dbReference>
<name>A0A0P5T7D7_9CRUS</name>
<dbReference type="SUPFAM" id="SSF57501">
    <property type="entry name" value="Cystine-knot cytokines"/>
    <property type="match status" value="1"/>
</dbReference>
<keyword evidence="2" id="KW-1015">Disulfide bond</keyword>
<dbReference type="PANTHER" id="PTHR23199:SF13">
    <property type="entry name" value="PROTEIN SPAETZLE 3"/>
    <property type="match status" value="1"/>
</dbReference>
<keyword evidence="5" id="KW-1185">Reference proteome</keyword>
<reference evidence="4 5" key="1">
    <citation type="submission" date="2016-03" db="EMBL/GenBank/DDBJ databases">
        <title>EvidentialGene: Evidence-directed Construction of Genes on Genomes.</title>
        <authorList>
            <person name="Gilbert D.G."/>
            <person name="Choi J.-H."/>
            <person name="Mockaitis K."/>
            <person name="Colbourne J."/>
            <person name="Pfrender M."/>
        </authorList>
    </citation>
    <scope>NUCLEOTIDE SEQUENCE [LARGE SCALE GENOMIC DNA]</scope>
    <source>
        <strain evidence="4 5">Xinb3</strain>
        <tissue evidence="4">Complete organism</tissue>
    </source>
</reference>
<accession>A0A0P5T7D7</accession>
<dbReference type="STRING" id="35525.A0A0P5T7D7"/>
<evidence type="ECO:0000313" key="5">
    <source>
        <dbReference type="Proteomes" id="UP000076858"/>
    </source>
</evidence>
<comment type="caution">
    <text evidence="4">The sequence shown here is derived from an EMBL/GenBank/DDBJ whole genome shotgun (WGS) entry which is preliminary data.</text>
</comment>
<dbReference type="Gene3D" id="2.10.90.10">
    <property type="entry name" value="Cystine-knot cytokines"/>
    <property type="match status" value="1"/>
</dbReference>
<gene>
    <name evidence="4" type="ORF">APZ42_018630</name>
</gene>
<dbReference type="GO" id="GO:0008083">
    <property type="term" value="F:growth factor activity"/>
    <property type="evidence" value="ECO:0007669"/>
    <property type="project" value="TreeGrafter"/>
</dbReference>
<dbReference type="OrthoDB" id="6359065at2759"/>
<keyword evidence="3" id="KW-0325">Glycoprotein</keyword>